<comment type="caution">
    <text evidence="1">The sequence shown here is derived from an EMBL/GenBank/DDBJ whole genome shotgun (WGS) entry which is preliminary data.</text>
</comment>
<proteinExistence type="predicted"/>
<dbReference type="EMBL" id="JAIWYP010000011">
    <property type="protein sequence ID" value="KAH3738892.1"/>
    <property type="molecule type" value="Genomic_DNA"/>
</dbReference>
<dbReference type="Proteomes" id="UP000828390">
    <property type="component" value="Unassembled WGS sequence"/>
</dbReference>
<name>A0A9D4I007_DREPO</name>
<reference evidence="1" key="2">
    <citation type="submission" date="2020-11" db="EMBL/GenBank/DDBJ databases">
        <authorList>
            <person name="McCartney M.A."/>
            <person name="Auch B."/>
            <person name="Kono T."/>
            <person name="Mallez S."/>
            <person name="Becker A."/>
            <person name="Gohl D.M."/>
            <person name="Silverstein K.A.T."/>
            <person name="Koren S."/>
            <person name="Bechman K.B."/>
            <person name="Herman A."/>
            <person name="Abrahante J.E."/>
            <person name="Garbe J."/>
        </authorList>
    </citation>
    <scope>NUCLEOTIDE SEQUENCE</scope>
    <source>
        <strain evidence="1">Duluth1</strain>
        <tissue evidence="1">Whole animal</tissue>
    </source>
</reference>
<dbReference type="AlphaFoldDB" id="A0A9D4I007"/>
<keyword evidence="2" id="KW-1185">Reference proteome</keyword>
<accession>A0A9D4I007</accession>
<organism evidence="1 2">
    <name type="scientific">Dreissena polymorpha</name>
    <name type="common">Zebra mussel</name>
    <name type="synonym">Mytilus polymorpha</name>
    <dbReference type="NCBI Taxonomy" id="45954"/>
    <lineage>
        <taxon>Eukaryota</taxon>
        <taxon>Metazoa</taxon>
        <taxon>Spiralia</taxon>
        <taxon>Lophotrochozoa</taxon>
        <taxon>Mollusca</taxon>
        <taxon>Bivalvia</taxon>
        <taxon>Autobranchia</taxon>
        <taxon>Heteroconchia</taxon>
        <taxon>Euheterodonta</taxon>
        <taxon>Imparidentia</taxon>
        <taxon>Neoheterodontei</taxon>
        <taxon>Myida</taxon>
        <taxon>Dreissenoidea</taxon>
        <taxon>Dreissenidae</taxon>
        <taxon>Dreissena</taxon>
    </lineage>
</organism>
<evidence type="ECO:0000313" key="1">
    <source>
        <dbReference type="EMBL" id="KAH3738892.1"/>
    </source>
</evidence>
<reference evidence="1" key="1">
    <citation type="journal article" date="2019" name="bioRxiv">
        <title>The Genome of the Zebra Mussel, Dreissena polymorpha: A Resource for Invasive Species Research.</title>
        <authorList>
            <person name="McCartney M.A."/>
            <person name="Auch B."/>
            <person name="Kono T."/>
            <person name="Mallez S."/>
            <person name="Zhang Y."/>
            <person name="Obille A."/>
            <person name="Becker A."/>
            <person name="Abrahante J.E."/>
            <person name="Garbe J."/>
            <person name="Badalamenti J.P."/>
            <person name="Herman A."/>
            <person name="Mangelson H."/>
            <person name="Liachko I."/>
            <person name="Sullivan S."/>
            <person name="Sone E.D."/>
            <person name="Koren S."/>
            <person name="Silverstein K.A.T."/>
            <person name="Beckman K.B."/>
            <person name="Gohl D.M."/>
        </authorList>
    </citation>
    <scope>NUCLEOTIDE SEQUENCE</scope>
    <source>
        <strain evidence="1">Duluth1</strain>
        <tissue evidence="1">Whole animal</tissue>
    </source>
</reference>
<evidence type="ECO:0000313" key="2">
    <source>
        <dbReference type="Proteomes" id="UP000828390"/>
    </source>
</evidence>
<sequence length="136" mass="15218">MNPNPEPKNKSKPRACPLCLKEKGITVVLNRLNDHLSYKHGISAAEMRKTTSAFKAIRCKGKSLKNGRAYYRCSCGTTVSKRGPHLQSAIHMLKPGTVEYMAKMEAFVKVGVSADLYHVCYMTYIIRHVSSSMCCF</sequence>
<gene>
    <name evidence="1" type="ORF">DPMN_045535</name>
</gene>
<protein>
    <submittedName>
        <fullName evidence="1">Uncharacterized protein</fullName>
    </submittedName>
</protein>